<protein>
    <submittedName>
        <fullName evidence="5">CRP-like cAMP-binding protein</fullName>
    </submittedName>
</protein>
<keyword evidence="2" id="KW-0238">DNA-binding</keyword>
<dbReference type="Gene3D" id="2.60.120.10">
    <property type="entry name" value="Jelly Rolls"/>
    <property type="match status" value="1"/>
</dbReference>
<dbReference type="Pfam" id="PF13545">
    <property type="entry name" value="HTH_Crp_2"/>
    <property type="match status" value="1"/>
</dbReference>
<evidence type="ECO:0000259" key="4">
    <source>
        <dbReference type="PROSITE" id="PS51063"/>
    </source>
</evidence>
<dbReference type="EMBL" id="JACHXR010000001">
    <property type="protein sequence ID" value="MBB3229920.1"/>
    <property type="molecule type" value="Genomic_DNA"/>
</dbReference>
<dbReference type="SMART" id="SM00100">
    <property type="entry name" value="cNMP"/>
    <property type="match status" value="1"/>
</dbReference>
<evidence type="ECO:0000256" key="2">
    <source>
        <dbReference type="ARBA" id="ARBA00023125"/>
    </source>
</evidence>
<evidence type="ECO:0000313" key="6">
    <source>
        <dbReference type="Proteomes" id="UP000518892"/>
    </source>
</evidence>
<dbReference type="InterPro" id="IPR018490">
    <property type="entry name" value="cNMP-bd_dom_sf"/>
</dbReference>
<dbReference type="InterPro" id="IPR012318">
    <property type="entry name" value="HTH_CRP"/>
</dbReference>
<proteinExistence type="predicted"/>
<sequence>MSLLASAMGRYVALSALEERCLAALESHARPAAREQRLWLPHDRVGSLFVLQDGWACTIRRTGDGERQVIEVLLPGDIIGLREFTFRRHVSEARMITAGTLLPFPHEQIVDLVAASTPLAIALFAVIGRQEAILTERMLVTLHHSARSQVLHFILETFTRLAKLQPVTLDSFTFPVTQRLLGEILGLSPVHINRTLSALERDRLLKKHRTRVEVYDRARLLEEAAFDAAYLSDEMDGLRERLAHLRDVSRPDRLSRSDS</sequence>
<gene>
    <name evidence="5" type="ORF">FHR97_000735</name>
</gene>
<evidence type="ECO:0000256" key="1">
    <source>
        <dbReference type="ARBA" id="ARBA00023015"/>
    </source>
</evidence>
<keyword evidence="6" id="KW-1185">Reference proteome</keyword>
<name>A0A7W5ESE6_9GAMM</name>
<dbReference type="GO" id="GO:0006355">
    <property type="term" value="P:regulation of DNA-templated transcription"/>
    <property type="evidence" value="ECO:0007669"/>
    <property type="project" value="InterPro"/>
</dbReference>
<accession>A0A7W5ESE6</accession>
<dbReference type="InterPro" id="IPR000595">
    <property type="entry name" value="cNMP-bd_dom"/>
</dbReference>
<organism evidence="5 6">
    <name type="scientific">Halomonas stenophila</name>
    <dbReference type="NCBI Taxonomy" id="795312"/>
    <lineage>
        <taxon>Bacteria</taxon>
        <taxon>Pseudomonadati</taxon>
        <taxon>Pseudomonadota</taxon>
        <taxon>Gammaproteobacteria</taxon>
        <taxon>Oceanospirillales</taxon>
        <taxon>Halomonadaceae</taxon>
        <taxon>Halomonas</taxon>
    </lineage>
</organism>
<dbReference type="SMART" id="SM00419">
    <property type="entry name" value="HTH_CRP"/>
    <property type="match status" value="1"/>
</dbReference>
<keyword evidence="3" id="KW-0804">Transcription</keyword>
<dbReference type="AlphaFoldDB" id="A0A7W5ESE6"/>
<dbReference type="Pfam" id="PF00027">
    <property type="entry name" value="cNMP_binding"/>
    <property type="match status" value="1"/>
</dbReference>
<dbReference type="SUPFAM" id="SSF46785">
    <property type="entry name" value="Winged helix' DNA-binding domain"/>
    <property type="match status" value="1"/>
</dbReference>
<dbReference type="SUPFAM" id="SSF51206">
    <property type="entry name" value="cAMP-binding domain-like"/>
    <property type="match status" value="1"/>
</dbReference>
<keyword evidence="1" id="KW-0805">Transcription regulation</keyword>
<comment type="caution">
    <text evidence="5">The sequence shown here is derived from an EMBL/GenBank/DDBJ whole genome shotgun (WGS) entry which is preliminary data.</text>
</comment>
<dbReference type="CDD" id="cd00038">
    <property type="entry name" value="CAP_ED"/>
    <property type="match status" value="1"/>
</dbReference>
<feature type="domain" description="HTH crp-type" evidence="4">
    <location>
        <begin position="144"/>
        <end position="218"/>
    </location>
</feature>
<dbReference type="GO" id="GO:0003677">
    <property type="term" value="F:DNA binding"/>
    <property type="evidence" value="ECO:0007669"/>
    <property type="project" value="UniProtKB-KW"/>
</dbReference>
<dbReference type="PROSITE" id="PS51063">
    <property type="entry name" value="HTH_CRP_2"/>
    <property type="match status" value="1"/>
</dbReference>
<dbReference type="RefSeq" id="WP_183382391.1">
    <property type="nucleotide sequence ID" value="NZ_JACHXR010000001.1"/>
</dbReference>
<evidence type="ECO:0000256" key="3">
    <source>
        <dbReference type="ARBA" id="ARBA00023163"/>
    </source>
</evidence>
<evidence type="ECO:0000313" key="5">
    <source>
        <dbReference type="EMBL" id="MBB3229920.1"/>
    </source>
</evidence>
<dbReference type="InterPro" id="IPR014710">
    <property type="entry name" value="RmlC-like_jellyroll"/>
</dbReference>
<dbReference type="InterPro" id="IPR036390">
    <property type="entry name" value="WH_DNA-bd_sf"/>
</dbReference>
<dbReference type="Proteomes" id="UP000518892">
    <property type="component" value="Unassembled WGS sequence"/>
</dbReference>
<reference evidence="5 6" key="1">
    <citation type="submission" date="2020-08" db="EMBL/GenBank/DDBJ databases">
        <title>Genomic Encyclopedia of Type Strains, Phase III (KMG-III): the genomes of soil and plant-associated and newly described type strains.</title>
        <authorList>
            <person name="Whitman W."/>
        </authorList>
    </citation>
    <scope>NUCLEOTIDE SEQUENCE [LARGE SCALE GENOMIC DNA]</scope>
    <source>
        <strain evidence="5 6">CECT 7744</strain>
    </source>
</reference>